<dbReference type="Pfam" id="PF13093">
    <property type="entry name" value="FTA4"/>
    <property type="match status" value="2"/>
</dbReference>
<protein>
    <submittedName>
        <fullName evidence="3">Kinetochore protein fta4</fullName>
    </submittedName>
</protein>
<comment type="caution">
    <text evidence="3">The sequence shown here is derived from an EMBL/GenBank/DDBJ whole genome shotgun (WGS) entry which is preliminary data.</text>
</comment>
<dbReference type="InterPro" id="IPR025207">
    <property type="entry name" value="Sim4_Fta4"/>
</dbReference>
<evidence type="ECO:0000313" key="4">
    <source>
        <dbReference type="Proteomes" id="UP000179179"/>
    </source>
</evidence>
<dbReference type="STRING" id="109264.A0A1F7ZLS1"/>
<name>A0A1F7ZLS1_9EURO</name>
<dbReference type="AlphaFoldDB" id="A0A1F7ZLS1"/>
<feature type="region of interest" description="Disordered" evidence="2">
    <location>
        <begin position="155"/>
        <end position="184"/>
    </location>
</feature>
<dbReference type="GO" id="GO:0031511">
    <property type="term" value="C:Mis6-Sim4 complex"/>
    <property type="evidence" value="ECO:0007669"/>
    <property type="project" value="InterPro"/>
</dbReference>
<feature type="region of interest" description="Disordered" evidence="2">
    <location>
        <begin position="274"/>
        <end position="293"/>
    </location>
</feature>
<accession>A0A1F7ZLS1</accession>
<evidence type="ECO:0000313" key="3">
    <source>
        <dbReference type="EMBL" id="OGM40372.1"/>
    </source>
</evidence>
<organism evidence="3 4">
    <name type="scientific">Aspergillus bombycis</name>
    <dbReference type="NCBI Taxonomy" id="109264"/>
    <lineage>
        <taxon>Eukaryota</taxon>
        <taxon>Fungi</taxon>
        <taxon>Dikarya</taxon>
        <taxon>Ascomycota</taxon>
        <taxon>Pezizomycotina</taxon>
        <taxon>Eurotiomycetes</taxon>
        <taxon>Eurotiomycetidae</taxon>
        <taxon>Eurotiales</taxon>
        <taxon>Aspergillaceae</taxon>
        <taxon>Aspergillus</taxon>
    </lineage>
</organism>
<dbReference type="PANTHER" id="PTHR42040:SF1">
    <property type="entry name" value="INNER KINETOCHORE SUBUNIT FTA4"/>
    <property type="match status" value="1"/>
</dbReference>
<proteinExistence type="predicted"/>
<evidence type="ECO:0000256" key="2">
    <source>
        <dbReference type="SAM" id="MobiDB-lite"/>
    </source>
</evidence>
<keyword evidence="1" id="KW-0175">Coiled coil</keyword>
<evidence type="ECO:0000256" key="1">
    <source>
        <dbReference type="SAM" id="Coils"/>
    </source>
</evidence>
<feature type="coiled-coil region" evidence="1">
    <location>
        <begin position="206"/>
        <end position="236"/>
    </location>
</feature>
<dbReference type="Proteomes" id="UP000179179">
    <property type="component" value="Unassembled WGS sequence"/>
</dbReference>
<reference evidence="3 4" key="1">
    <citation type="journal article" date="2016" name="Genome Biol. Evol.">
        <title>Draft genome sequence of an aflatoxigenic Aspergillus species, A. bombycis.</title>
        <authorList>
            <person name="Moore G.G."/>
            <person name="Mack B.M."/>
            <person name="Beltz S.B."/>
            <person name="Gilbert M.K."/>
        </authorList>
    </citation>
    <scope>NUCLEOTIDE SEQUENCE [LARGE SCALE GENOMIC DNA]</scope>
    <source>
        <strain evidence="4">NRRL 26010</strain>
    </source>
</reference>
<gene>
    <name evidence="3" type="ORF">ABOM_010590</name>
</gene>
<dbReference type="EMBL" id="LYCR01000147">
    <property type="protein sequence ID" value="OGM40372.1"/>
    <property type="molecule type" value="Genomic_DNA"/>
</dbReference>
<feature type="non-terminal residue" evidence="3">
    <location>
        <position position="307"/>
    </location>
</feature>
<dbReference type="OrthoDB" id="21214at2759"/>
<keyword evidence="4" id="KW-1185">Reference proteome</keyword>
<dbReference type="PANTHER" id="PTHR42040">
    <property type="entry name" value="INNER KINETOCHORE SUBUNIT FTA4"/>
    <property type="match status" value="1"/>
</dbReference>
<dbReference type="RefSeq" id="XP_022384089.1">
    <property type="nucleotide sequence ID" value="XM_022537718.1"/>
</dbReference>
<dbReference type="GeneID" id="34453980"/>
<sequence>MKARGNTPCHIISVRAIATATDRLARWGNGEMDSTRTISELKSSFIRAQVRILSESLQAPEDWRSYTAASEEDDLSDKVVGDVLQKLNSALKQHNRIVYSSQAIQHVAQQIASLYWTSVNDAIRDQNSFERGIEKTVDLSNHLCVATLLNSISPDRKSHSTDTYQKPYAAPCGTRGPVRKRGGTSQVGLQCGNLGFIRLTGGGYRYQKLRERLVTLDNQRQQRRRRLEQLRRLQRLLEPFQEPQQNIQPNLITRDGELVQELEKMRMLVARVGGRIQHSKKRGDSQEDPTSYRLDSDQKLEALLDMN</sequence>